<dbReference type="InterPro" id="IPR003675">
    <property type="entry name" value="Rce1/LyrA-like_dom"/>
</dbReference>
<feature type="transmembrane region" description="Helical" evidence="1">
    <location>
        <begin position="159"/>
        <end position="179"/>
    </location>
</feature>
<dbReference type="EMBL" id="JACHBQ010000001">
    <property type="protein sequence ID" value="MBB5642623.1"/>
    <property type="molecule type" value="Genomic_DNA"/>
</dbReference>
<dbReference type="PANTHER" id="PTHR35797">
    <property type="entry name" value="PROTEASE-RELATED"/>
    <property type="match status" value="1"/>
</dbReference>
<dbReference type="Pfam" id="PF02517">
    <property type="entry name" value="Rce1-like"/>
    <property type="match status" value="1"/>
</dbReference>
<reference evidence="3 4" key="1">
    <citation type="submission" date="2020-08" db="EMBL/GenBank/DDBJ databases">
        <title>Sequencing the genomes of 1000 actinobacteria strains.</title>
        <authorList>
            <person name="Klenk H.-P."/>
        </authorList>
    </citation>
    <scope>NUCLEOTIDE SEQUENCE [LARGE SCALE GENOMIC DNA]</scope>
    <source>
        <strain evidence="3 4">DSM 21065</strain>
    </source>
</reference>
<dbReference type="GO" id="GO:0006508">
    <property type="term" value="P:proteolysis"/>
    <property type="evidence" value="ECO:0007669"/>
    <property type="project" value="UniProtKB-KW"/>
</dbReference>
<feature type="transmembrane region" description="Helical" evidence="1">
    <location>
        <begin position="97"/>
        <end position="125"/>
    </location>
</feature>
<feature type="transmembrane region" description="Helical" evidence="1">
    <location>
        <begin position="258"/>
        <end position="277"/>
    </location>
</feature>
<feature type="transmembrane region" description="Helical" evidence="1">
    <location>
        <begin position="57"/>
        <end position="77"/>
    </location>
</feature>
<keyword evidence="1" id="KW-0812">Transmembrane</keyword>
<evidence type="ECO:0000313" key="3">
    <source>
        <dbReference type="EMBL" id="MBB5642623.1"/>
    </source>
</evidence>
<dbReference type="AlphaFoldDB" id="A0A7W9E4V4"/>
<keyword evidence="1" id="KW-1133">Transmembrane helix</keyword>
<feature type="transmembrane region" description="Helical" evidence="1">
    <location>
        <begin position="191"/>
        <end position="211"/>
    </location>
</feature>
<feature type="transmembrane region" description="Helical" evidence="1">
    <location>
        <begin position="289"/>
        <end position="310"/>
    </location>
</feature>
<accession>A0A7W9E4V4</accession>
<dbReference type="GO" id="GO:0004175">
    <property type="term" value="F:endopeptidase activity"/>
    <property type="evidence" value="ECO:0007669"/>
    <property type="project" value="UniProtKB-ARBA"/>
</dbReference>
<evidence type="ECO:0000313" key="4">
    <source>
        <dbReference type="Proteomes" id="UP000561726"/>
    </source>
</evidence>
<dbReference type="Proteomes" id="UP000561726">
    <property type="component" value="Unassembled WGS sequence"/>
</dbReference>
<keyword evidence="3" id="KW-0645">Protease</keyword>
<comment type="caution">
    <text evidence="3">The sequence shown here is derived from an EMBL/GenBank/DDBJ whole genome shotgun (WGS) entry which is preliminary data.</text>
</comment>
<feature type="transmembrane region" description="Helical" evidence="1">
    <location>
        <begin position="20"/>
        <end position="45"/>
    </location>
</feature>
<feature type="transmembrane region" description="Helical" evidence="1">
    <location>
        <begin position="227"/>
        <end position="246"/>
    </location>
</feature>
<dbReference type="GO" id="GO:0080120">
    <property type="term" value="P:CAAX-box protein maturation"/>
    <property type="evidence" value="ECO:0007669"/>
    <property type="project" value="UniProtKB-ARBA"/>
</dbReference>
<feature type="domain" description="CAAX prenyl protease 2/Lysostaphin resistance protein A-like" evidence="2">
    <location>
        <begin position="166"/>
        <end position="266"/>
    </location>
</feature>
<protein>
    <submittedName>
        <fullName evidence="3">Membrane protease YdiL (CAAX protease family)</fullName>
    </submittedName>
</protein>
<dbReference type="InterPro" id="IPR042150">
    <property type="entry name" value="MmRce1-like"/>
</dbReference>
<keyword evidence="3" id="KW-0378">Hydrolase</keyword>
<evidence type="ECO:0000256" key="1">
    <source>
        <dbReference type="SAM" id="Phobius"/>
    </source>
</evidence>
<dbReference type="RefSeq" id="WP_052542415.1">
    <property type="nucleotide sequence ID" value="NZ_JACHBQ010000001.1"/>
</dbReference>
<gene>
    <name evidence="3" type="ORF">BJ997_003171</name>
</gene>
<organism evidence="3 4">
    <name type="scientific">Cryobacterium roopkundense</name>
    <dbReference type="NCBI Taxonomy" id="1001240"/>
    <lineage>
        <taxon>Bacteria</taxon>
        <taxon>Bacillati</taxon>
        <taxon>Actinomycetota</taxon>
        <taxon>Actinomycetes</taxon>
        <taxon>Micrococcales</taxon>
        <taxon>Microbacteriaceae</taxon>
        <taxon>Cryobacterium</taxon>
    </lineage>
</organism>
<proteinExistence type="predicted"/>
<name>A0A7W9E4V4_9MICO</name>
<dbReference type="PANTHER" id="PTHR35797:SF1">
    <property type="entry name" value="PROTEASE"/>
    <property type="match status" value="1"/>
</dbReference>
<dbReference type="OrthoDB" id="3693644at2"/>
<keyword evidence="1" id="KW-0472">Membrane</keyword>
<evidence type="ECO:0000259" key="2">
    <source>
        <dbReference type="Pfam" id="PF02517"/>
    </source>
</evidence>
<sequence length="325" mass="34789">MSTETETTPHDTGLRPLVKVPWRAVVIYVLLACGLAWIVAMPMWLGGDGLRNPLAGLLLPLMMFTPLVATLLVLLFVQKPRPRPVAEFLGMWPLRPVWRTIGMTLAGIFGSALLVISGVFLAAGLGIVQLDLVNFSGFAAVLAAAAPGVELPVPVETVILLQLLLIPFAALINGVLAFGEEIGWRGWLLPSLLPLGTWPALLLSGAIWGLWHSPLILLGYNFAQPNLFGVAMMIAGCTVYGVLIGWLRLRTGSIWPSVFAHGAFNAAGGFLLLVVLADTTPDPVASGPLGWVAWIMMAAVIVILLGFGQFRRQPSLVRRTVPTVS</sequence>